<accession>A0A1T4NB80</accession>
<name>A0A1T4NB80_9LACT</name>
<evidence type="ECO:0000313" key="2">
    <source>
        <dbReference type="Proteomes" id="UP000189941"/>
    </source>
</evidence>
<dbReference type="InterPro" id="IPR021380">
    <property type="entry name" value="DUF3013"/>
</dbReference>
<organism evidence="1 2">
    <name type="scientific">Globicatella sulfidifaciens DSM 15739</name>
    <dbReference type="NCBI Taxonomy" id="1121925"/>
    <lineage>
        <taxon>Bacteria</taxon>
        <taxon>Bacillati</taxon>
        <taxon>Bacillota</taxon>
        <taxon>Bacilli</taxon>
        <taxon>Lactobacillales</taxon>
        <taxon>Aerococcaceae</taxon>
        <taxon>Globicatella</taxon>
    </lineage>
</organism>
<dbReference type="Proteomes" id="UP000189941">
    <property type="component" value="Unassembled WGS sequence"/>
</dbReference>
<dbReference type="Pfam" id="PF11217">
    <property type="entry name" value="DUF3013"/>
    <property type="match status" value="1"/>
</dbReference>
<reference evidence="2" key="1">
    <citation type="submission" date="2017-02" db="EMBL/GenBank/DDBJ databases">
        <authorList>
            <person name="Varghese N."/>
            <person name="Submissions S."/>
        </authorList>
    </citation>
    <scope>NUCLEOTIDE SEQUENCE [LARGE SCALE GENOMIC DNA]</scope>
    <source>
        <strain evidence="2">DSM 15739</strain>
    </source>
</reference>
<evidence type="ECO:0000313" key="1">
    <source>
        <dbReference type="EMBL" id="SJZ76385.1"/>
    </source>
</evidence>
<proteinExistence type="predicted"/>
<dbReference type="AlphaFoldDB" id="A0A1T4NB80"/>
<protein>
    <recommendedName>
        <fullName evidence="3">DUF3013 family protein</fullName>
    </recommendedName>
</protein>
<keyword evidence="2" id="KW-1185">Reference proteome</keyword>
<evidence type="ECO:0008006" key="3">
    <source>
        <dbReference type="Google" id="ProtNLM"/>
    </source>
</evidence>
<gene>
    <name evidence="1" type="ORF">SAMN02746011_01697</name>
</gene>
<dbReference type="STRING" id="1121925.SAMN02746011_01697"/>
<dbReference type="RefSeq" id="WP_078756394.1">
    <property type="nucleotide sequence ID" value="NZ_FUWO01000017.1"/>
</dbReference>
<dbReference type="EMBL" id="FUWO01000017">
    <property type="protein sequence ID" value="SJZ76385.1"/>
    <property type="molecule type" value="Genomic_DNA"/>
</dbReference>
<sequence>MQQHNLLTYQHYLLEELYFHCEWQLSWQEDWHCIELVLQFEFENNNDIQLNLDQADETVLYECKVLFVDPQAAHFYTPNVIQRFVVDKTKGIPTGEVTAIFKYLKHKTSQAQAEWYDFIHDDSIDHFEITWQEQDYQIIKERLVQTNQYNQQALFLPIVD</sequence>
<dbReference type="OrthoDB" id="2165293at2"/>
<dbReference type="Gene3D" id="3.40.50.11250">
    <property type="entry name" value="Protein of unknown function DUF3013"/>
    <property type="match status" value="1"/>
</dbReference>